<evidence type="ECO:0000313" key="1">
    <source>
        <dbReference type="EMBL" id="THU75110.1"/>
    </source>
</evidence>
<name>A0A4S8KI81_DENBC</name>
<protein>
    <submittedName>
        <fullName evidence="1">Uncharacterized protein</fullName>
    </submittedName>
</protein>
<accession>A0A4S8KI81</accession>
<dbReference type="AlphaFoldDB" id="A0A4S8KI81"/>
<dbReference type="Proteomes" id="UP000297245">
    <property type="component" value="Unassembled WGS sequence"/>
</dbReference>
<proteinExistence type="predicted"/>
<keyword evidence="2" id="KW-1185">Reference proteome</keyword>
<evidence type="ECO:0000313" key="2">
    <source>
        <dbReference type="Proteomes" id="UP000297245"/>
    </source>
</evidence>
<dbReference type="EMBL" id="ML182905">
    <property type="protein sequence ID" value="THU75110.1"/>
    <property type="molecule type" value="Genomic_DNA"/>
</dbReference>
<organism evidence="1 2">
    <name type="scientific">Dendrothele bispora (strain CBS 962.96)</name>
    <dbReference type="NCBI Taxonomy" id="1314807"/>
    <lineage>
        <taxon>Eukaryota</taxon>
        <taxon>Fungi</taxon>
        <taxon>Dikarya</taxon>
        <taxon>Basidiomycota</taxon>
        <taxon>Agaricomycotina</taxon>
        <taxon>Agaricomycetes</taxon>
        <taxon>Agaricomycetidae</taxon>
        <taxon>Agaricales</taxon>
        <taxon>Agaricales incertae sedis</taxon>
        <taxon>Dendrothele</taxon>
    </lineage>
</organism>
<gene>
    <name evidence="1" type="ORF">K435DRAFT_881607</name>
</gene>
<sequence>MKVWWWRGIGGWGWDRGGGGGGRKMPPDRMDYFLTLLHSPIPYNHVHAKPKKGPSDRLPMSLFDYWTLNAMAIILPTVGYANQVISFTSDMLASDLV</sequence>
<reference evidence="1 2" key="1">
    <citation type="journal article" date="2019" name="Nat. Ecol. Evol.">
        <title>Megaphylogeny resolves global patterns of mushroom evolution.</title>
        <authorList>
            <person name="Varga T."/>
            <person name="Krizsan K."/>
            <person name="Foldi C."/>
            <person name="Dima B."/>
            <person name="Sanchez-Garcia M."/>
            <person name="Sanchez-Ramirez S."/>
            <person name="Szollosi G.J."/>
            <person name="Szarkandi J.G."/>
            <person name="Papp V."/>
            <person name="Albert L."/>
            <person name="Andreopoulos W."/>
            <person name="Angelini C."/>
            <person name="Antonin V."/>
            <person name="Barry K.W."/>
            <person name="Bougher N.L."/>
            <person name="Buchanan P."/>
            <person name="Buyck B."/>
            <person name="Bense V."/>
            <person name="Catcheside P."/>
            <person name="Chovatia M."/>
            <person name="Cooper J."/>
            <person name="Damon W."/>
            <person name="Desjardin D."/>
            <person name="Finy P."/>
            <person name="Geml J."/>
            <person name="Haridas S."/>
            <person name="Hughes K."/>
            <person name="Justo A."/>
            <person name="Karasinski D."/>
            <person name="Kautmanova I."/>
            <person name="Kiss B."/>
            <person name="Kocsube S."/>
            <person name="Kotiranta H."/>
            <person name="LaButti K.M."/>
            <person name="Lechner B.E."/>
            <person name="Liimatainen K."/>
            <person name="Lipzen A."/>
            <person name="Lukacs Z."/>
            <person name="Mihaltcheva S."/>
            <person name="Morgado L.N."/>
            <person name="Niskanen T."/>
            <person name="Noordeloos M.E."/>
            <person name="Ohm R.A."/>
            <person name="Ortiz-Santana B."/>
            <person name="Ovrebo C."/>
            <person name="Racz N."/>
            <person name="Riley R."/>
            <person name="Savchenko A."/>
            <person name="Shiryaev A."/>
            <person name="Soop K."/>
            <person name="Spirin V."/>
            <person name="Szebenyi C."/>
            <person name="Tomsovsky M."/>
            <person name="Tulloss R.E."/>
            <person name="Uehling J."/>
            <person name="Grigoriev I.V."/>
            <person name="Vagvolgyi C."/>
            <person name="Papp T."/>
            <person name="Martin F.M."/>
            <person name="Miettinen O."/>
            <person name="Hibbett D.S."/>
            <person name="Nagy L.G."/>
        </authorList>
    </citation>
    <scope>NUCLEOTIDE SEQUENCE [LARGE SCALE GENOMIC DNA]</scope>
    <source>
        <strain evidence="1 2">CBS 962.96</strain>
    </source>
</reference>